<evidence type="ECO:0000256" key="1">
    <source>
        <dbReference type="SAM" id="MobiDB-lite"/>
    </source>
</evidence>
<evidence type="ECO:0000313" key="4">
    <source>
        <dbReference type="Proteomes" id="UP000230605"/>
    </source>
</evidence>
<organism evidence="2 4">
    <name type="scientific">Cercospora beticola</name>
    <name type="common">Sugarbeet leaf spot fungus</name>
    <dbReference type="NCBI Taxonomy" id="122368"/>
    <lineage>
        <taxon>Eukaryota</taxon>
        <taxon>Fungi</taxon>
        <taxon>Dikarya</taxon>
        <taxon>Ascomycota</taxon>
        <taxon>Pezizomycotina</taxon>
        <taxon>Dothideomycetes</taxon>
        <taxon>Dothideomycetidae</taxon>
        <taxon>Mycosphaerellales</taxon>
        <taxon>Mycosphaerellaceae</taxon>
        <taxon>Cercospora</taxon>
    </lineage>
</organism>
<name>A0A2G5HJZ6_CERBT</name>
<keyword evidence="5" id="KW-1185">Reference proteome</keyword>
<protein>
    <submittedName>
        <fullName evidence="2">Uncharacterized protein</fullName>
    </submittedName>
</protein>
<dbReference type="OrthoDB" id="4187154at2759"/>
<reference evidence="2 4" key="1">
    <citation type="submission" date="2015-10" db="EMBL/GenBank/DDBJ databases">
        <title>The cercosporin biosynthetic gene cluster was horizontally transferred to several fungal lineages and shown to be expanded in Cercospora beticola based on microsynteny with recipient genomes.</title>
        <authorList>
            <person name="De Jonge R."/>
            <person name="Ebert M.K."/>
            <person name="Suttle J.C."/>
            <person name="Jurick Ii W.M."/>
            <person name="Secor G.A."/>
            <person name="Thomma B.P."/>
            <person name="Van De Peer Y."/>
            <person name="Bolton M.D."/>
        </authorList>
    </citation>
    <scope>NUCLEOTIDE SEQUENCE [LARGE SCALE GENOMIC DNA]</scope>
    <source>
        <strain evidence="2 4">09-40</strain>
    </source>
</reference>
<gene>
    <name evidence="2" type="ORF">CB0940_04998</name>
    <name evidence="3" type="ORF">RHO25_006920</name>
</gene>
<dbReference type="EMBL" id="LKMD01000105">
    <property type="protein sequence ID" value="PIA92859.1"/>
    <property type="molecule type" value="Genomic_DNA"/>
</dbReference>
<proteinExistence type="predicted"/>
<sequence length="558" mass="61798">MAGHPFDLELGQLDLVSTTSGLRLQLESKAQFAASAHDLETLAELVATCGPLQPKRAWLTLTPGFRLTIRLHFPSCDRGEDERLAEQLAQRLSDDILWQQLQLEPKAKEISLDTAESCMRIRVVLDDRERTRTDSWCKAHKLAQNVPARDVQPPPGVPKAELSEAILSMTFTAPETCKRRKTRASQDQNTIKAENPDEVLLDAAHHQSLGPRSCSPGVHSMRRTRTTPERSNLCADMLSATLQNIPEDEVQSGYAQLRRPGLKRCWSTGDMVPNMDDQIAALPHLFDAGLRYSIAVPLKCSTKDIIVSASESLKHLADVCPTGFSPGFLEAVASRAAFMPTISHALSNICAVNARSQTLGNKLKEIARRDGLTTRQQSNMSMVQDSLGSHMWTVLTANLQKSDRAPRARLMMNCEQSSTPFEMLTLDGSAFRILGPDEPEAWLEEAHCCCGEDDCVCPPDLDLDHMLDEGWHEFLVDDVPSASEEDSRAESHDQISQARDTRVANLDDEVFYGSEQLQLLEKDSFLGVVPDVVFVGTVCKDDGMLMESDFDAEEMLAI</sequence>
<reference evidence="3 5" key="2">
    <citation type="submission" date="2023-09" db="EMBL/GenBank/DDBJ databases">
        <title>Complete-Gapless Cercospora beticola genome.</title>
        <authorList>
            <person name="Wyatt N.A."/>
            <person name="Spanner R.E."/>
            <person name="Bolton M.D."/>
        </authorList>
    </citation>
    <scope>NUCLEOTIDE SEQUENCE [LARGE SCALE GENOMIC DNA]</scope>
    <source>
        <strain evidence="3">Cb09-40</strain>
    </source>
</reference>
<dbReference type="EMBL" id="CP134187">
    <property type="protein sequence ID" value="WPB02286.1"/>
    <property type="molecule type" value="Genomic_DNA"/>
</dbReference>
<accession>A0A2G5HJZ6</accession>
<evidence type="ECO:0000313" key="5">
    <source>
        <dbReference type="Proteomes" id="UP001302367"/>
    </source>
</evidence>
<evidence type="ECO:0000313" key="2">
    <source>
        <dbReference type="EMBL" id="PIA92859.1"/>
    </source>
</evidence>
<dbReference type="Proteomes" id="UP001302367">
    <property type="component" value="Chromosome 4"/>
</dbReference>
<dbReference type="AlphaFoldDB" id="A0A2G5HJZ6"/>
<feature type="region of interest" description="Disordered" evidence="1">
    <location>
        <begin position="210"/>
        <end position="229"/>
    </location>
</feature>
<evidence type="ECO:0000313" key="3">
    <source>
        <dbReference type="EMBL" id="WPB02286.1"/>
    </source>
</evidence>
<dbReference type="Proteomes" id="UP000230605">
    <property type="component" value="Chromosome 4"/>
</dbReference>